<sequence length="155" mass="17422">MLKSTLVFTSLILTACSSDNASSNSDSSDFSLISESVSYREYLRATRPWYVHEVKMCIASSDAIEIDSLETLYLSTVSLDGSARGNLYLLESDHYEILSSEKGAFCLNREVSIDNSEWFSTPSEFRLEAKIRNVTTGEEFLIEGTKVFNKEDLKN</sequence>
<organism evidence="1 2">
    <name type="scientific">Pseudobacteriovorax antillogorgiicola</name>
    <dbReference type="NCBI Taxonomy" id="1513793"/>
    <lineage>
        <taxon>Bacteria</taxon>
        <taxon>Pseudomonadati</taxon>
        <taxon>Bdellovibrionota</taxon>
        <taxon>Oligoflexia</taxon>
        <taxon>Oligoflexales</taxon>
        <taxon>Pseudobacteriovoracaceae</taxon>
        <taxon>Pseudobacteriovorax</taxon>
    </lineage>
</organism>
<dbReference type="EMBL" id="FWZT01000002">
    <property type="protein sequence ID" value="SME98298.1"/>
    <property type="molecule type" value="Genomic_DNA"/>
</dbReference>
<evidence type="ECO:0008006" key="3">
    <source>
        <dbReference type="Google" id="ProtNLM"/>
    </source>
</evidence>
<evidence type="ECO:0000313" key="1">
    <source>
        <dbReference type="EMBL" id="SME98298.1"/>
    </source>
</evidence>
<gene>
    <name evidence="1" type="ORF">SAMN06296036_102440</name>
</gene>
<dbReference type="RefSeq" id="WP_132314908.1">
    <property type="nucleotide sequence ID" value="NZ_FWZT01000002.1"/>
</dbReference>
<dbReference type="Proteomes" id="UP000192907">
    <property type="component" value="Unassembled WGS sequence"/>
</dbReference>
<reference evidence="2" key="1">
    <citation type="submission" date="2017-04" db="EMBL/GenBank/DDBJ databases">
        <authorList>
            <person name="Varghese N."/>
            <person name="Submissions S."/>
        </authorList>
    </citation>
    <scope>NUCLEOTIDE SEQUENCE [LARGE SCALE GENOMIC DNA]</scope>
    <source>
        <strain evidence="2">RKEM611</strain>
    </source>
</reference>
<dbReference type="STRING" id="1513793.SAMN06296036_102440"/>
<accession>A0A1Y6B8F3</accession>
<dbReference type="AlphaFoldDB" id="A0A1Y6B8F3"/>
<proteinExistence type="predicted"/>
<evidence type="ECO:0000313" key="2">
    <source>
        <dbReference type="Proteomes" id="UP000192907"/>
    </source>
</evidence>
<keyword evidence="2" id="KW-1185">Reference proteome</keyword>
<name>A0A1Y6B8F3_9BACT</name>
<protein>
    <recommendedName>
        <fullName evidence="3">Lipoprotein</fullName>
    </recommendedName>
</protein>
<dbReference type="PROSITE" id="PS51257">
    <property type="entry name" value="PROKAR_LIPOPROTEIN"/>
    <property type="match status" value="1"/>
</dbReference>